<keyword evidence="3" id="KW-0808">Transferase</keyword>
<dbReference type="InterPro" id="IPR051678">
    <property type="entry name" value="AGP_Transferase"/>
</dbReference>
<comment type="caution">
    <text evidence="3">The sequence shown here is derived from an EMBL/GenBank/DDBJ whole genome shotgun (WGS) entry which is preliminary data.</text>
</comment>
<organism evidence="3 4">
    <name type="scientific">Streptomyces fragilis</name>
    <dbReference type="NCBI Taxonomy" id="67301"/>
    <lineage>
        <taxon>Bacteria</taxon>
        <taxon>Bacillati</taxon>
        <taxon>Actinomycetota</taxon>
        <taxon>Actinomycetes</taxon>
        <taxon>Kitasatosporales</taxon>
        <taxon>Streptomycetaceae</taxon>
        <taxon>Streptomyces</taxon>
    </lineage>
</organism>
<dbReference type="PROSITE" id="PS00107">
    <property type="entry name" value="PROTEIN_KINASE_ATP"/>
    <property type="match status" value="1"/>
</dbReference>
<evidence type="ECO:0000256" key="1">
    <source>
        <dbReference type="PROSITE-ProRule" id="PRU10141"/>
    </source>
</evidence>
<protein>
    <submittedName>
        <fullName evidence="3">Aminoglycoside phosphotransferase family protein</fullName>
        <ecNumber evidence="3">2.7.1.-</ecNumber>
    </submittedName>
</protein>
<gene>
    <name evidence="3" type="ORF">AB0E65_26415</name>
</gene>
<proteinExistence type="predicted"/>
<dbReference type="InterPro" id="IPR002575">
    <property type="entry name" value="Aminoglycoside_PTrfase"/>
</dbReference>
<dbReference type="GO" id="GO:0016740">
    <property type="term" value="F:transferase activity"/>
    <property type="evidence" value="ECO:0007669"/>
    <property type="project" value="UniProtKB-KW"/>
</dbReference>
<keyword evidence="1" id="KW-0067">ATP-binding</keyword>
<dbReference type="EC" id="2.7.1.-" evidence="3"/>
<keyword evidence="1" id="KW-0547">Nucleotide-binding</keyword>
<dbReference type="Pfam" id="PF01636">
    <property type="entry name" value="APH"/>
    <property type="match status" value="1"/>
</dbReference>
<dbReference type="InterPro" id="IPR011009">
    <property type="entry name" value="Kinase-like_dom_sf"/>
</dbReference>
<sequence length="348" mass="38122">MSRTERETRLRERLVAALEDAGIGWGQVADCRTIGGGTFSAVFGVRTVDGAALVVKLAPEGPVLRYERGILGTEAWYLRTAGERTSVPVPTVLAASPRNAGVVGGHIVMTECPGTPWEELRKEADAGDLAVLREELGAHVARVHALPAPGGFGYPALPFGPLRASWREAFLEMVDAALDDAARFDVRLPRSAEEIREVIAAESGSLDEVTVPRLVHWDLWDGNVLAERAPGTGRPRITALIDAERALWGDPVMEFVSLGLFHDIGRDEAFWKGYRAQGGSVVLDAAARNRLALYRAYLYVVMWVEARPREFGAGHLEWLRRDVYAPLGEMIGAWSRGEGPMEHLWPRG</sequence>
<evidence type="ECO:0000313" key="3">
    <source>
        <dbReference type="EMBL" id="MEU3557714.1"/>
    </source>
</evidence>
<name>A0ABV2YPS7_9ACTN</name>
<accession>A0ABV2YPS7</accession>
<dbReference type="InterPro" id="IPR017441">
    <property type="entry name" value="Protein_kinase_ATP_BS"/>
</dbReference>
<dbReference type="RefSeq" id="WP_108953057.1">
    <property type="nucleotide sequence ID" value="NZ_BEVZ01000002.1"/>
</dbReference>
<reference evidence="3 4" key="1">
    <citation type="submission" date="2024-06" db="EMBL/GenBank/DDBJ databases">
        <title>The Natural Products Discovery Center: Release of the First 8490 Sequenced Strains for Exploring Actinobacteria Biosynthetic Diversity.</title>
        <authorList>
            <person name="Kalkreuter E."/>
            <person name="Kautsar S.A."/>
            <person name="Yang D."/>
            <person name="Bader C.D."/>
            <person name="Teijaro C.N."/>
            <person name="Fluegel L."/>
            <person name="Davis C.M."/>
            <person name="Simpson J.R."/>
            <person name="Lauterbach L."/>
            <person name="Steele A.D."/>
            <person name="Gui C."/>
            <person name="Meng S."/>
            <person name="Li G."/>
            <person name="Viehrig K."/>
            <person name="Ye F."/>
            <person name="Su P."/>
            <person name="Kiefer A.F."/>
            <person name="Nichols A."/>
            <person name="Cepeda A.J."/>
            <person name="Yan W."/>
            <person name="Fan B."/>
            <person name="Jiang Y."/>
            <person name="Adhikari A."/>
            <person name="Zheng C.-J."/>
            <person name="Schuster L."/>
            <person name="Cowan T.M."/>
            <person name="Smanski M.J."/>
            <person name="Chevrette M.G."/>
            <person name="De Carvalho L.P.S."/>
            <person name="Shen B."/>
        </authorList>
    </citation>
    <scope>NUCLEOTIDE SEQUENCE [LARGE SCALE GENOMIC DNA]</scope>
    <source>
        <strain evidence="3 4">NPDC038104</strain>
    </source>
</reference>
<dbReference type="Gene3D" id="3.30.200.20">
    <property type="entry name" value="Phosphorylase Kinase, domain 1"/>
    <property type="match status" value="1"/>
</dbReference>
<dbReference type="Proteomes" id="UP001550850">
    <property type="component" value="Unassembled WGS sequence"/>
</dbReference>
<dbReference type="PANTHER" id="PTHR21310">
    <property type="entry name" value="AMINOGLYCOSIDE PHOSPHOTRANSFERASE-RELATED-RELATED"/>
    <property type="match status" value="1"/>
</dbReference>
<evidence type="ECO:0000313" key="4">
    <source>
        <dbReference type="Proteomes" id="UP001550850"/>
    </source>
</evidence>
<dbReference type="PANTHER" id="PTHR21310:SF15">
    <property type="entry name" value="AMINOGLYCOSIDE PHOSPHOTRANSFERASE DOMAIN-CONTAINING PROTEIN"/>
    <property type="match status" value="1"/>
</dbReference>
<keyword evidence="4" id="KW-1185">Reference proteome</keyword>
<evidence type="ECO:0000259" key="2">
    <source>
        <dbReference type="Pfam" id="PF01636"/>
    </source>
</evidence>
<dbReference type="EMBL" id="JBEZUR010000067">
    <property type="protein sequence ID" value="MEU3557714.1"/>
    <property type="molecule type" value="Genomic_DNA"/>
</dbReference>
<feature type="binding site" evidence="1">
    <location>
        <position position="56"/>
    </location>
    <ligand>
        <name>ATP</name>
        <dbReference type="ChEBI" id="CHEBI:30616"/>
    </ligand>
</feature>
<dbReference type="Gene3D" id="3.90.1200.10">
    <property type="match status" value="1"/>
</dbReference>
<dbReference type="SUPFAM" id="SSF56112">
    <property type="entry name" value="Protein kinase-like (PK-like)"/>
    <property type="match status" value="1"/>
</dbReference>
<feature type="domain" description="Aminoglycoside phosphotransferase" evidence="2">
    <location>
        <begin position="31"/>
        <end position="279"/>
    </location>
</feature>